<gene>
    <name evidence="1" type="ORF">KOSB73_350093</name>
</gene>
<reference evidence="2" key="1">
    <citation type="submission" date="2017-08" db="EMBL/GenBank/DDBJ databases">
        <authorList>
            <person name="Brisse S."/>
        </authorList>
    </citation>
    <scope>NUCLEOTIDE SEQUENCE [LARGE SCALE GENOMIC DNA]</scope>
    <source>
        <strain evidence="2">06D021</strain>
    </source>
</reference>
<evidence type="ECO:0000313" key="2">
    <source>
        <dbReference type="Proteomes" id="UP000220639"/>
    </source>
</evidence>
<dbReference type="Proteomes" id="UP000220639">
    <property type="component" value="Unassembled WGS sequence"/>
</dbReference>
<dbReference type="EMBL" id="FZTC01000029">
    <property type="protein sequence ID" value="SNU37396.1"/>
    <property type="molecule type" value="Genomic_DNA"/>
</dbReference>
<sequence>MLFSKPKIRPLTFSPEEIVCLQSGNKTQFRRPVKGGRYFSESMDAGKNPGAIHPVLKCPYGQTGDRIWVRETARSEWQRTLESPFLVQTGVQYRADKEYREITAETKHKMFPAKARTTQGDLAWATPVGMPRWASRYLLEISGSRLEKLADISYEDAYEEGILTEVWDQTVVARNYDTPDSFFQFWSEEMDHYVEMNELYRRSYQSLWNQIYGGDSWASNPLVWVVTFKLID</sequence>
<dbReference type="AlphaFoldDB" id="A0A285B979"/>
<accession>A0A285B979</accession>
<name>A0A285B979_9ENTR</name>
<organism evidence="1 2">
    <name type="scientific">Klebsiella grimontii</name>
    <dbReference type="NCBI Taxonomy" id="2058152"/>
    <lineage>
        <taxon>Bacteria</taxon>
        <taxon>Pseudomonadati</taxon>
        <taxon>Pseudomonadota</taxon>
        <taxon>Gammaproteobacteria</taxon>
        <taxon>Enterobacterales</taxon>
        <taxon>Enterobacteriaceae</taxon>
        <taxon>Klebsiella/Raoultella group</taxon>
        <taxon>Klebsiella</taxon>
    </lineage>
</organism>
<proteinExistence type="predicted"/>
<evidence type="ECO:0000313" key="1">
    <source>
        <dbReference type="EMBL" id="SNU37396.1"/>
    </source>
</evidence>
<dbReference type="RefSeq" id="WP_064371315.1">
    <property type="nucleotide sequence ID" value="NZ_CABHBS010000010.1"/>
</dbReference>
<protein>
    <recommendedName>
        <fullName evidence="3">Phage-related protein</fullName>
    </recommendedName>
</protein>
<evidence type="ECO:0008006" key="3">
    <source>
        <dbReference type="Google" id="ProtNLM"/>
    </source>
</evidence>